<dbReference type="GO" id="GO:0016787">
    <property type="term" value="F:hydrolase activity"/>
    <property type="evidence" value="ECO:0007669"/>
    <property type="project" value="UniProtKB-KW"/>
</dbReference>
<dbReference type="Proteomes" id="UP000039324">
    <property type="component" value="Unassembled WGS sequence"/>
</dbReference>
<evidence type="ECO:0000313" key="8">
    <source>
        <dbReference type="EMBL" id="CEP02313.1"/>
    </source>
</evidence>
<evidence type="ECO:0000313" key="11">
    <source>
        <dbReference type="Proteomes" id="UP000290189"/>
    </source>
</evidence>
<feature type="region of interest" description="Disordered" evidence="5">
    <location>
        <begin position="161"/>
        <end position="197"/>
    </location>
</feature>
<sequence>MLRFCNITHRLALRVSISSIGGGAALCRRTLGKSAAMPAIEELGGDIDFNAMARPSSLDFMDEELQGSMAMQSASIRSAVAERMQRGLELARTKKRRVRETLKVTPIWDINDMLAQEFEECAPQPVKLPKVVKKRLREEALAAEIAELEAAGLDAREIMAERHRQSPEGKRQAKLAERRQRKLLRKQQKKEAEEARKRLKELGVAPELSPEHKAMLDSAFMTQHLEANAEEHAEAVGVPPPKVQDEVKLALMGKTPQYEKKAPGKAKDATAAYPLPVIEPEKVGDTMPTRMYQLPVREGIDREFIDFYCARYGLPSPIIKCDELKPKRKKKGKKHKHDTELQLGWKASLDMPEHTRPDRTAPVRGLRFTAQQFRLQFAREECERGFASLLVNECDKTFIDFFLAHSAPFKDRLQNVLQRPLTVRINETVLEATERTLEQCRLADAFSGTAPESDLLFLDPAVLPTTTASPATTLSSATKPAASAPSMTTTTPVATEQDSPQTTTIPPYINTSMPIASRYVELLNTISKSQVTIIAAETGAGKTTQLPQYIMAEHKELGGTPPSLLITQPRRIAAISIAERVAHERGERVGVNSAIGYAVRFDSRRPTTGPDQASAVFVTTGVLLRRLRVDPTLQGVTHVVLDEVHERDLNTDLAMIALRDLLPKRPDLRLVLMSATADIDLFRSYFGGNVPVVSVKGRMFPVKEFHLEDCLAMLRKVPQYADFLANSAETERWVSAELDDQTHTRDLPADLIEVLVTHVTQTLDNDLSILVFLPGWAEISALQRRLRGDRFQLGLSDESRFHIYTLHSSMPQQTQQSVFDKPAPGQRKIILSTNIAETSVTINDIGCVIDGGKVRITSYDPEKRTSSLASVWASQSNIKQRIGRAGRVQPGVYYTLMTRWRRQVTPHSLLPELLRIDLQAAVLAIKALRLSGDSTEAILARAPEPPTAANIQYAIRSLLGLGALDTNENLTSLGEVMAEMPCDPWIAKMVITGATFGCLDPCLTLASTMTVGRSVWGFHPDERNNARDVIVSRFGVGTESDQLMALLAFQTWLHEGQSRQMAMDNYLHHMSMVNILRTRQQLFRVIEDSGLLGRHYRPIGRFARDTDILGGTEYNVNSHDMRVVRAVLCGSLYPNVAQVAGKDEYLPIGETSVYARMRLDKGSVNSWKYVSMSECSSTSMEEVAATAASGPVLPVRLLSYAERQSVDNFLFVRETTKACPLSLTLLAGAVTFNWLLMRPSLAVAKGVVYAAHLDKCLRVVVGDDRRARCVRDARMYMQKYMDWAVTHRQRDKDAERADQWDRLGRQLIGNIVDMLTTVEDYSIHRDEPKPVVDANAAEVVDDDDDDDDDDDHSEDDYKTDDDEDDDQEAAASDDCGSSDELDDDAVENADPYRDSDDEGDEVGRRRPGRATMRQY</sequence>
<evidence type="ECO:0000256" key="5">
    <source>
        <dbReference type="SAM" id="MobiDB-lite"/>
    </source>
</evidence>
<feature type="compositionally biased region" description="Basic residues" evidence="5">
    <location>
        <begin position="179"/>
        <end position="188"/>
    </location>
</feature>
<feature type="compositionally biased region" description="Acidic residues" evidence="5">
    <location>
        <begin position="1376"/>
        <end position="1387"/>
    </location>
</feature>
<dbReference type="InterPro" id="IPR027417">
    <property type="entry name" value="P-loop_NTPase"/>
</dbReference>
<dbReference type="InterPro" id="IPR007502">
    <property type="entry name" value="Helicase-assoc_dom"/>
</dbReference>
<feature type="domain" description="Helicase ATP-binding" evidence="6">
    <location>
        <begin position="523"/>
        <end position="695"/>
    </location>
</feature>
<feature type="region of interest" description="Disordered" evidence="5">
    <location>
        <begin position="468"/>
        <end position="508"/>
    </location>
</feature>
<evidence type="ECO:0000256" key="4">
    <source>
        <dbReference type="ARBA" id="ARBA00022840"/>
    </source>
</evidence>
<proteinExistence type="predicted"/>
<dbReference type="CDD" id="cd18791">
    <property type="entry name" value="SF2_C_RHA"/>
    <property type="match status" value="1"/>
</dbReference>
<dbReference type="GO" id="GO:0003723">
    <property type="term" value="F:RNA binding"/>
    <property type="evidence" value="ECO:0007669"/>
    <property type="project" value="TreeGrafter"/>
</dbReference>
<evidence type="ECO:0000313" key="9">
    <source>
        <dbReference type="EMBL" id="SPQ93756.1"/>
    </source>
</evidence>
<dbReference type="PROSITE" id="PS51194">
    <property type="entry name" value="HELICASE_CTER"/>
    <property type="match status" value="1"/>
</dbReference>
<dbReference type="SMART" id="SM00490">
    <property type="entry name" value="HELICc"/>
    <property type="match status" value="1"/>
</dbReference>
<dbReference type="EMBL" id="OVEO01000001">
    <property type="protein sequence ID" value="SPQ93756.1"/>
    <property type="molecule type" value="Genomic_DNA"/>
</dbReference>
<feature type="domain" description="Helicase C-terminal" evidence="7">
    <location>
        <begin position="750"/>
        <end position="929"/>
    </location>
</feature>
<evidence type="ECO:0000256" key="2">
    <source>
        <dbReference type="ARBA" id="ARBA00022801"/>
    </source>
</evidence>
<evidence type="ECO:0000256" key="1">
    <source>
        <dbReference type="ARBA" id="ARBA00022741"/>
    </source>
</evidence>
<reference evidence="9 11" key="2">
    <citation type="submission" date="2018-03" db="EMBL/GenBank/DDBJ databases">
        <authorList>
            <person name="Fogelqvist J."/>
        </authorList>
    </citation>
    <scope>NUCLEOTIDE SEQUENCE [LARGE SCALE GENOMIC DNA]</scope>
</reference>
<accession>A0A0G4J3V9</accession>
<dbReference type="GO" id="GO:0005524">
    <property type="term" value="F:ATP binding"/>
    <property type="evidence" value="ECO:0007669"/>
    <property type="project" value="UniProtKB-KW"/>
</dbReference>
<protein>
    <recommendedName>
        <fullName evidence="12">RNA helicase</fullName>
    </recommendedName>
</protein>
<keyword evidence="3" id="KW-0347">Helicase</keyword>
<feature type="region of interest" description="Disordered" evidence="5">
    <location>
        <begin position="1326"/>
        <end position="1415"/>
    </location>
</feature>
<feature type="compositionally biased region" description="Low complexity" evidence="5">
    <location>
        <begin position="468"/>
        <end position="495"/>
    </location>
</feature>
<dbReference type="InterPro" id="IPR001650">
    <property type="entry name" value="Helicase_C-like"/>
</dbReference>
<feature type="compositionally biased region" description="Polar residues" evidence="5">
    <location>
        <begin position="496"/>
        <end position="508"/>
    </location>
</feature>
<evidence type="ECO:0000259" key="6">
    <source>
        <dbReference type="PROSITE" id="PS51192"/>
    </source>
</evidence>
<dbReference type="PANTHER" id="PTHR18934:SF237">
    <property type="entry name" value="ATP-DEPENDENT DNA_RNA HELICASE DHX36"/>
    <property type="match status" value="1"/>
</dbReference>
<dbReference type="SMART" id="SM00487">
    <property type="entry name" value="DEXDc"/>
    <property type="match status" value="1"/>
</dbReference>
<geneLocation type="mitochondrion" evidence="9"/>
<dbReference type="SMART" id="SM00847">
    <property type="entry name" value="HA2"/>
    <property type="match status" value="1"/>
</dbReference>
<dbReference type="Pfam" id="PF00271">
    <property type="entry name" value="Helicase_C"/>
    <property type="match status" value="1"/>
</dbReference>
<evidence type="ECO:0000256" key="3">
    <source>
        <dbReference type="ARBA" id="ARBA00022806"/>
    </source>
</evidence>
<keyword evidence="4" id="KW-0067">ATP-binding</keyword>
<dbReference type="Gene3D" id="1.20.120.1080">
    <property type="match status" value="1"/>
</dbReference>
<gene>
    <name evidence="8" type="ORF">PBRA_008897</name>
    <name evidence="9" type="ORF">PLBR_LOCUS971</name>
</gene>
<evidence type="ECO:0000259" key="7">
    <source>
        <dbReference type="PROSITE" id="PS51194"/>
    </source>
</evidence>
<keyword evidence="9" id="KW-0496">Mitochondrion</keyword>
<dbReference type="Pfam" id="PF21010">
    <property type="entry name" value="HA2_C"/>
    <property type="match status" value="1"/>
</dbReference>
<evidence type="ECO:0000313" key="10">
    <source>
        <dbReference type="Proteomes" id="UP000039324"/>
    </source>
</evidence>
<dbReference type="SUPFAM" id="SSF52540">
    <property type="entry name" value="P-loop containing nucleoside triphosphate hydrolases"/>
    <property type="match status" value="1"/>
</dbReference>
<reference evidence="8 10" key="1">
    <citation type="submission" date="2015-02" db="EMBL/GenBank/DDBJ databases">
        <authorList>
            <person name="Chooi Y.-H."/>
        </authorList>
    </citation>
    <scope>NUCLEOTIDE SEQUENCE [LARGE SCALE GENOMIC DNA]</scope>
    <source>
        <strain evidence="8">E3</strain>
    </source>
</reference>
<dbReference type="GO" id="GO:0005634">
    <property type="term" value="C:nucleus"/>
    <property type="evidence" value="ECO:0007669"/>
    <property type="project" value="TreeGrafter"/>
</dbReference>
<dbReference type="OrthoDB" id="28053at2759"/>
<organism evidence="8 10">
    <name type="scientific">Plasmodiophora brassicae</name>
    <name type="common">Clubroot disease agent</name>
    <dbReference type="NCBI Taxonomy" id="37360"/>
    <lineage>
        <taxon>Eukaryota</taxon>
        <taxon>Sar</taxon>
        <taxon>Rhizaria</taxon>
        <taxon>Endomyxa</taxon>
        <taxon>Phytomyxea</taxon>
        <taxon>Plasmodiophorida</taxon>
        <taxon>Plasmodiophoridae</taxon>
        <taxon>Plasmodiophora</taxon>
    </lineage>
</organism>
<dbReference type="Pfam" id="PF04408">
    <property type="entry name" value="WHD_HA2"/>
    <property type="match status" value="1"/>
</dbReference>
<dbReference type="InterPro" id="IPR011545">
    <property type="entry name" value="DEAD/DEAH_box_helicase_dom"/>
</dbReference>
<keyword evidence="1" id="KW-0547">Nucleotide-binding</keyword>
<dbReference type="PROSITE" id="PS51192">
    <property type="entry name" value="HELICASE_ATP_BIND_1"/>
    <property type="match status" value="1"/>
</dbReference>
<dbReference type="EMBL" id="CDSF01000124">
    <property type="protein sequence ID" value="CEP02313.1"/>
    <property type="molecule type" value="Genomic_DNA"/>
</dbReference>
<feature type="compositionally biased region" description="Basic and acidic residues" evidence="5">
    <location>
        <begin position="161"/>
        <end position="178"/>
    </location>
</feature>
<keyword evidence="10" id="KW-1185">Reference proteome</keyword>
<dbReference type="CDD" id="cd17917">
    <property type="entry name" value="DEXHc_RHA-like"/>
    <property type="match status" value="1"/>
</dbReference>
<dbReference type="STRING" id="37360.A0A0G4J3V9"/>
<feature type="compositionally biased region" description="Acidic residues" evidence="5">
    <location>
        <begin position="1339"/>
        <end position="1368"/>
    </location>
</feature>
<name>A0A0G4J3V9_PLABS</name>
<dbReference type="InterPro" id="IPR048333">
    <property type="entry name" value="HA2_WH"/>
</dbReference>
<dbReference type="InterPro" id="IPR014001">
    <property type="entry name" value="Helicase_ATP-bd"/>
</dbReference>
<keyword evidence="2" id="KW-0378">Hydrolase</keyword>
<evidence type="ECO:0008006" key="12">
    <source>
        <dbReference type="Google" id="ProtNLM"/>
    </source>
</evidence>
<dbReference type="PANTHER" id="PTHR18934">
    <property type="entry name" value="ATP-DEPENDENT RNA HELICASE"/>
    <property type="match status" value="1"/>
</dbReference>
<dbReference type="Gene3D" id="3.40.50.300">
    <property type="entry name" value="P-loop containing nucleotide triphosphate hydrolases"/>
    <property type="match status" value="2"/>
</dbReference>
<dbReference type="Proteomes" id="UP000290189">
    <property type="component" value="Unassembled WGS sequence"/>
</dbReference>
<dbReference type="Pfam" id="PF00270">
    <property type="entry name" value="DEAD"/>
    <property type="match status" value="1"/>
</dbReference>
<dbReference type="GO" id="GO:0004386">
    <property type="term" value="F:helicase activity"/>
    <property type="evidence" value="ECO:0007669"/>
    <property type="project" value="UniProtKB-KW"/>
</dbReference>